<feature type="region of interest" description="Disordered" evidence="1">
    <location>
        <begin position="427"/>
        <end position="446"/>
    </location>
</feature>
<dbReference type="EMBL" id="JAHKNI010000012">
    <property type="protein sequence ID" value="MBU3065941.1"/>
    <property type="molecule type" value="Genomic_DNA"/>
</dbReference>
<name>A0ABS6B879_9NOCA</name>
<dbReference type="Proteomes" id="UP000733379">
    <property type="component" value="Unassembled WGS sequence"/>
</dbReference>
<dbReference type="PANTHER" id="PTHR38730:SF1">
    <property type="entry name" value="SLL7028 PROTEIN"/>
    <property type="match status" value="1"/>
</dbReference>
<dbReference type="RefSeq" id="WP_215922005.1">
    <property type="nucleotide sequence ID" value="NZ_JAHKNI010000012.1"/>
</dbReference>
<gene>
    <name evidence="3" type="ORF">KO481_31025</name>
</gene>
<keyword evidence="4" id="KW-1185">Reference proteome</keyword>
<dbReference type="PANTHER" id="PTHR38730">
    <property type="entry name" value="SLL7028 PROTEIN"/>
    <property type="match status" value="1"/>
</dbReference>
<proteinExistence type="predicted"/>
<protein>
    <recommendedName>
        <fullName evidence="2">Putative metallopeptidase domain-containing protein</fullName>
    </recommendedName>
</protein>
<accession>A0ABS6B879</accession>
<organism evidence="3 4">
    <name type="scientific">Nocardia albiluteola</name>
    <dbReference type="NCBI Taxonomy" id="2842303"/>
    <lineage>
        <taxon>Bacteria</taxon>
        <taxon>Bacillati</taxon>
        <taxon>Actinomycetota</taxon>
        <taxon>Actinomycetes</taxon>
        <taxon>Mycobacteriales</taxon>
        <taxon>Nocardiaceae</taxon>
        <taxon>Nocardia</taxon>
    </lineage>
</organism>
<evidence type="ECO:0000313" key="3">
    <source>
        <dbReference type="EMBL" id="MBU3065941.1"/>
    </source>
</evidence>
<sequence length="582" mass="63893">MREHPIFRRLPCGMREAEVLPADVWAVIGPHGGVVCNPRRRAEAGEWAWVFAHLLLHAGFGHLDPRGVPGHALEPNRVTGDWLPAQHQPDPVHRAACCAIVDQYLRTVKIGSEPVDLPPPPGGADEQALAERWRGDGVPEPYRRQDFPDFLLGTEAIAKNADHRAHFAAGIAEAARDALEAAGRDVAAGLRKVLRPWDKALNWFVSSYPLLGALAAGMTIVADPDVARGWDISIAAVNAEAAEIYINPYAGLSTEEWRFVLAHEMLHAALRHGERNQWRDPYLFNVACDYVVNGWLVEMGVGELPEGLLYDPELKGLSAEHIYDRIAGDLRRMRKLATLRGRGRGDIVGEPLPHGGSPGRYIDLDDYYRGALSTGLAYHLAGGRGLLPAGLEQAIRALDQPPLPWDAQLARWFDEFVPVVEKRRSYARASRRQSSTPDIPRPAWTRPDESVRLPTFGVVLDTSGSMSAALMGKGLGAIAAYARARDVPSARVVFCDAAAHDAGYLPVDDIAGRVRVRGRGGTQLQPGIRLLERAEDFPPDGPILIITDGECDVLRIRREHAYLMPAGSGLPFRPRGPVFRMR</sequence>
<dbReference type="InterPro" id="IPR025154">
    <property type="entry name" value="Put_metallopeptidase_dom"/>
</dbReference>
<evidence type="ECO:0000259" key="2">
    <source>
        <dbReference type="Pfam" id="PF13203"/>
    </source>
</evidence>
<evidence type="ECO:0000256" key="1">
    <source>
        <dbReference type="SAM" id="MobiDB-lite"/>
    </source>
</evidence>
<reference evidence="3 4" key="1">
    <citation type="submission" date="2021-06" db="EMBL/GenBank/DDBJ databases">
        <title>Actinomycetes sequencing.</title>
        <authorList>
            <person name="Shan Q."/>
        </authorList>
    </citation>
    <scope>NUCLEOTIDE SEQUENCE [LARGE SCALE GENOMIC DNA]</scope>
    <source>
        <strain evidence="3 4">NEAU-G5</strain>
    </source>
</reference>
<feature type="domain" description="Putative metallopeptidase" evidence="2">
    <location>
        <begin position="198"/>
        <end position="328"/>
    </location>
</feature>
<dbReference type="Pfam" id="PF13203">
    <property type="entry name" value="DUF2201_N"/>
    <property type="match status" value="1"/>
</dbReference>
<evidence type="ECO:0000313" key="4">
    <source>
        <dbReference type="Proteomes" id="UP000733379"/>
    </source>
</evidence>
<comment type="caution">
    <text evidence="3">The sequence shown here is derived from an EMBL/GenBank/DDBJ whole genome shotgun (WGS) entry which is preliminary data.</text>
</comment>